<name>R0LN89_ANAPL</name>
<evidence type="ECO:0000313" key="2">
    <source>
        <dbReference type="EMBL" id="EOB03195.1"/>
    </source>
</evidence>
<protein>
    <submittedName>
        <fullName evidence="2">Uncharacterized protein</fullName>
    </submittedName>
</protein>
<evidence type="ECO:0000313" key="3">
    <source>
        <dbReference type="Proteomes" id="UP000296049"/>
    </source>
</evidence>
<sequence>MLSGKAAELLRVVVHVDWGQRRRLSKVHVLQETALVVEKGERITGSSSMSLCIKSSCSRSKEVAPACCRSGVLFSHGAPVLPPLPPPGRGMRPPPAHDCSQ</sequence>
<reference evidence="3" key="1">
    <citation type="journal article" date="2013" name="Nat. Genet.">
        <title>The duck genome and transcriptome provide insight into an avian influenza virus reservoir species.</title>
        <authorList>
            <person name="Huang Y."/>
            <person name="Li Y."/>
            <person name="Burt D.W."/>
            <person name="Chen H."/>
            <person name="Zhang Y."/>
            <person name="Qian W."/>
            <person name="Kim H."/>
            <person name="Gan S."/>
            <person name="Zhao Y."/>
            <person name="Li J."/>
            <person name="Yi K."/>
            <person name="Feng H."/>
            <person name="Zhu P."/>
            <person name="Li B."/>
            <person name="Liu Q."/>
            <person name="Fairley S."/>
            <person name="Magor K.E."/>
            <person name="Du Z."/>
            <person name="Hu X."/>
            <person name="Goodman L."/>
            <person name="Tafer H."/>
            <person name="Vignal A."/>
            <person name="Lee T."/>
            <person name="Kim K.W."/>
            <person name="Sheng Z."/>
            <person name="An Y."/>
            <person name="Searle S."/>
            <person name="Herrero J."/>
            <person name="Groenen M.A."/>
            <person name="Crooijmans R.P."/>
            <person name="Faraut T."/>
            <person name="Cai Q."/>
            <person name="Webster R.G."/>
            <person name="Aldridge J.R."/>
            <person name="Warren W.C."/>
            <person name="Bartschat S."/>
            <person name="Kehr S."/>
            <person name="Marz M."/>
            <person name="Stadler P.F."/>
            <person name="Smith J."/>
            <person name="Kraus R.H."/>
            <person name="Zhao Y."/>
            <person name="Ren L."/>
            <person name="Fei J."/>
            <person name="Morisson M."/>
            <person name="Kaiser P."/>
            <person name="Griffin D.K."/>
            <person name="Rao M."/>
            <person name="Pitel F."/>
            <person name="Wang J."/>
            <person name="Li N."/>
        </authorList>
    </citation>
    <scope>NUCLEOTIDE SEQUENCE [LARGE SCALE GENOMIC DNA]</scope>
</reference>
<dbReference type="AlphaFoldDB" id="R0LN89"/>
<organism evidence="2 3">
    <name type="scientific">Anas platyrhynchos</name>
    <name type="common">Mallard</name>
    <name type="synonym">Anas boschas</name>
    <dbReference type="NCBI Taxonomy" id="8839"/>
    <lineage>
        <taxon>Eukaryota</taxon>
        <taxon>Metazoa</taxon>
        <taxon>Chordata</taxon>
        <taxon>Craniata</taxon>
        <taxon>Vertebrata</taxon>
        <taxon>Euteleostomi</taxon>
        <taxon>Archelosauria</taxon>
        <taxon>Archosauria</taxon>
        <taxon>Dinosauria</taxon>
        <taxon>Saurischia</taxon>
        <taxon>Theropoda</taxon>
        <taxon>Coelurosauria</taxon>
        <taxon>Aves</taxon>
        <taxon>Neognathae</taxon>
        <taxon>Galloanserae</taxon>
        <taxon>Anseriformes</taxon>
        <taxon>Anatidae</taxon>
        <taxon>Anatinae</taxon>
        <taxon>Anas</taxon>
    </lineage>
</organism>
<dbReference type="Proteomes" id="UP000296049">
    <property type="component" value="Unassembled WGS sequence"/>
</dbReference>
<gene>
    <name evidence="2" type="ORF">Anapl_11994</name>
</gene>
<proteinExistence type="predicted"/>
<feature type="region of interest" description="Disordered" evidence="1">
    <location>
        <begin position="80"/>
        <end position="101"/>
    </location>
</feature>
<keyword evidence="3" id="KW-1185">Reference proteome</keyword>
<accession>R0LN89</accession>
<evidence type="ECO:0000256" key="1">
    <source>
        <dbReference type="SAM" id="MobiDB-lite"/>
    </source>
</evidence>
<dbReference type="EMBL" id="KB742880">
    <property type="protein sequence ID" value="EOB03195.1"/>
    <property type="molecule type" value="Genomic_DNA"/>
</dbReference>